<evidence type="ECO:0000313" key="2">
    <source>
        <dbReference type="Proteomes" id="UP000007029"/>
    </source>
</evidence>
<evidence type="ECO:0000313" key="1">
    <source>
        <dbReference type="EMBL" id="ABG33383.1"/>
    </source>
</evidence>
<accession>Q161G0</accession>
<proteinExistence type="predicted"/>
<organism evidence="1 2">
    <name type="scientific">Roseobacter denitrificans (strain ATCC 33942 / OCh 114)</name>
    <name type="common">Erythrobacter sp. (strain OCh 114)</name>
    <name type="synonym">Roseobacter denitrificans</name>
    <dbReference type="NCBI Taxonomy" id="375451"/>
    <lineage>
        <taxon>Bacteria</taxon>
        <taxon>Pseudomonadati</taxon>
        <taxon>Pseudomonadota</taxon>
        <taxon>Alphaproteobacteria</taxon>
        <taxon>Rhodobacterales</taxon>
        <taxon>Roseobacteraceae</taxon>
        <taxon>Roseobacter</taxon>
    </lineage>
</organism>
<dbReference type="HOGENOM" id="CLU_3348101_0_0_5"/>
<sequence>MVQDFDMTLQGPFAHFLSVTGGDADGCAADAGASLIG</sequence>
<name>Q161G0_ROSDO</name>
<dbReference type="AlphaFoldDB" id="Q161G0"/>
<dbReference type="STRING" id="375451.RD1_3926"/>
<reference evidence="1 2" key="1">
    <citation type="journal article" date="2007" name="J. Bacteriol.">
        <title>The complete genome sequence of Roseobacter denitrificans reveals a mixotrophic rather than photosynthetic metabolism.</title>
        <authorList>
            <person name="Swingley W.D."/>
            <person name="Sadekar S."/>
            <person name="Mastrian S.D."/>
            <person name="Matthies H.J."/>
            <person name="Hao J."/>
            <person name="Ramos H."/>
            <person name="Acharya C.R."/>
            <person name="Conrad A.L."/>
            <person name="Taylor H.L."/>
            <person name="Dejesa L.C."/>
            <person name="Shah M.K."/>
            <person name="O'huallachain M.E."/>
            <person name="Lince M.T."/>
            <person name="Blankenship R.E."/>
            <person name="Beatty J.T."/>
            <person name="Touchman J.W."/>
        </authorList>
    </citation>
    <scope>NUCLEOTIDE SEQUENCE [LARGE SCALE GENOMIC DNA]</scope>
    <source>
        <strain evidence="2">ATCC 33942 / OCh 114</strain>
    </source>
</reference>
<dbReference type="KEGG" id="rde:RD1_3926"/>
<dbReference type="EMBL" id="CP000362">
    <property type="protein sequence ID" value="ABG33383.1"/>
    <property type="molecule type" value="Genomic_DNA"/>
</dbReference>
<protein>
    <submittedName>
        <fullName evidence="1">Uncharacterized protein</fullName>
    </submittedName>
</protein>
<dbReference type="Proteomes" id="UP000007029">
    <property type="component" value="Chromosome"/>
</dbReference>
<keyword evidence="2" id="KW-1185">Reference proteome</keyword>
<gene>
    <name evidence="1" type="ordered locus">RD1_3926</name>
</gene>